<dbReference type="InterPro" id="IPR044669">
    <property type="entry name" value="YneE/VCCN1/2-like"/>
</dbReference>
<dbReference type="GO" id="GO:0005254">
    <property type="term" value="F:chloride channel activity"/>
    <property type="evidence" value="ECO:0007669"/>
    <property type="project" value="InterPro"/>
</dbReference>
<feature type="transmembrane region" description="Helical" evidence="9">
    <location>
        <begin position="53"/>
        <end position="70"/>
    </location>
</feature>
<keyword evidence="11" id="KW-1185">Reference proteome</keyword>
<keyword evidence="7 9" id="KW-0472">Membrane</keyword>
<keyword evidence="2" id="KW-0813">Transport</keyword>
<organism evidence="10 11">
    <name type="scientific">Pseudomonas silesiensis</name>
    <dbReference type="NCBI Taxonomy" id="1853130"/>
    <lineage>
        <taxon>Bacteria</taxon>
        <taxon>Pseudomonadati</taxon>
        <taxon>Pseudomonadota</taxon>
        <taxon>Gammaproteobacteria</taxon>
        <taxon>Pseudomonadales</taxon>
        <taxon>Pseudomonadaceae</taxon>
        <taxon>Pseudomonas</taxon>
    </lineage>
</organism>
<keyword evidence="4 9" id="KW-0812">Transmembrane</keyword>
<keyword evidence="3" id="KW-1003">Cell membrane</keyword>
<dbReference type="RefSeq" id="WP_064677496.1">
    <property type="nucleotide sequence ID" value="NZ_CP014870.1"/>
</dbReference>
<dbReference type="PANTHER" id="PTHR33281:SF19">
    <property type="entry name" value="VOLTAGE-DEPENDENT ANION CHANNEL-FORMING PROTEIN YNEE"/>
    <property type="match status" value="1"/>
</dbReference>
<evidence type="ECO:0000256" key="8">
    <source>
        <dbReference type="ARBA" id="ARBA00034708"/>
    </source>
</evidence>
<dbReference type="KEGG" id="psil:PMA3_12840"/>
<dbReference type="EMBL" id="CP014870">
    <property type="protein sequence ID" value="ANJ55978.1"/>
    <property type="molecule type" value="Genomic_DNA"/>
</dbReference>
<evidence type="ECO:0000313" key="10">
    <source>
        <dbReference type="EMBL" id="ANJ55978.1"/>
    </source>
</evidence>
<evidence type="ECO:0000256" key="9">
    <source>
        <dbReference type="SAM" id="Phobius"/>
    </source>
</evidence>
<evidence type="ECO:0000256" key="1">
    <source>
        <dbReference type="ARBA" id="ARBA00004651"/>
    </source>
</evidence>
<gene>
    <name evidence="10" type="ORF">PMA3_12840</name>
</gene>
<comment type="subcellular location">
    <subcellularLocation>
        <location evidence="1">Cell membrane</location>
        <topology evidence="1">Multi-pass membrane protein</topology>
    </subcellularLocation>
</comment>
<dbReference type="Proteomes" id="UP000078354">
    <property type="component" value="Chromosome"/>
</dbReference>
<comment type="similarity">
    <text evidence="8">Belongs to the anion channel-forming bestrophin (TC 1.A.46) family.</text>
</comment>
<evidence type="ECO:0000313" key="11">
    <source>
        <dbReference type="Proteomes" id="UP000078354"/>
    </source>
</evidence>
<evidence type="ECO:0000256" key="7">
    <source>
        <dbReference type="ARBA" id="ARBA00023136"/>
    </source>
</evidence>
<sequence length="299" mass="33434">MIVRPKPNLINILSALKGSIAKRIALRSLMVTLLACVIVLVETLHPSFFAKVNATPFTLLGLSLSIFMSFRNNACYDRWYEARKAWGEMIVGIRSLIRETQVIKNANERQVILRNLCGFAHALNARLRSEKELDAACDWLDPMPAGNVPDISGRILIEVGRQCSALGESGAISEWRYTLMANHLTDLTRSQAICERIKHTPLPFAYTLLLHRTTYLFCILLPFAMAEPLGWLAPVFTAIVSYTFFGLDAIGDELEDPFGRDENDLSTDAMVRTIEREVLAALGATQLPPVLEPVDYVLR</sequence>
<protein>
    <submittedName>
        <fullName evidence="10">Bestrophin</fullName>
    </submittedName>
</protein>
<feature type="transmembrane region" description="Helical" evidence="9">
    <location>
        <begin position="24"/>
        <end position="41"/>
    </location>
</feature>
<accession>A0A191YT60</accession>
<evidence type="ECO:0000256" key="3">
    <source>
        <dbReference type="ARBA" id="ARBA00022475"/>
    </source>
</evidence>
<dbReference type="AlphaFoldDB" id="A0A191YT60"/>
<keyword evidence="6" id="KW-0406">Ion transport</keyword>
<evidence type="ECO:0000256" key="2">
    <source>
        <dbReference type="ARBA" id="ARBA00022448"/>
    </source>
</evidence>
<dbReference type="PANTHER" id="PTHR33281">
    <property type="entry name" value="UPF0187 PROTEIN YNEE"/>
    <property type="match status" value="1"/>
</dbReference>
<evidence type="ECO:0000256" key="6">
    <source>
        <dbReference type="ARBA" id="ARBA00023065"/>
    </source>
</evidence>
<dbReference type="GO" id="GO:0005886">
    <property type="term" value="C:plasma membrane"/>
    <property type="evidence" value="ECO:0007669"/>
    <property type="project" value="UniProtKB-SubCell"/>
</dbReference>
<dbReference type="OrthoDB" id="445589at2"/>
<keyword evidence="5 9" id="KW-1133">Transmembrane helix</keyword>
<reference evidence="10 11" key="1">
    <citation type="journal article" date="2018" name="Syst. Appl. Microbiol.">
        <title>Pseudomonas silesiensis sp. nov. strain A3T isolated from a biological pesticide sewage treatment plant and analysis of the complete genome sequence.</title>
        <authorList>
            <person name="Kaminski M.A."/>
            <person name="Furmanczyk E.M."/>
            <person name="Sobczak A."/>
            <person name="Dziembowski A."/>
            <person name="Lipinski L."/>
        </authorList>
    </citation>
    <scope>NUCLEOTIDE SEQUENCE [LARGE SCALE GENOMIC DNA]</scope>
    <source>
        <strain evidence="10 11">A3</strain>
    </source>
</reference>
<evidence type="ECO:0000256" key="5">
    <source>
        <dbReference type="ARBA" id="ARBA00022989"/>
    </source>
</evidence>
<dbReference type="Pfam" id="PF25539">
    <property type="entry name" value="Bestrophin_2"/>
    <property type="match status" value="1"/>
</dbReference>
<proteinExistence type="inferred from homology"/>
<name>A0A191YT60_9PSED</name>
<evidence type="ECO:0000256" key="4">
    <source>
        <dbReference type="ARBA" id="ARBA00022692"/>
    </source>
</evidence>